<dbReference type="EMBL" id="CDHN01000002">
    <property type="protein sequence ID" value="CEJ84263.1"/>
    <property type="molecule type" value="Genomic_DNA"/>
</dbReference>
<evidence type="ECO:0000313" key="3">
    <source>
        <dbReference type="EMBL" id="CEJ84263.1"/>
    </source>
</evidence>
<sequence>MPSMKTIVAATVGLASLAQAHIIKITAQSDGVFHPDTVHPRPGDVLEFHFQAGNHSVVAGDYNNACAPMNLGTGFFSGFFPTDAGDSPNVFRVKINDTEPMAFYSSQGLECAHGMNGMINPNGEKNLGDYKARASSLSMAVSPSNEPFGGEVLSKTSAAYSALPEASADTTEDCTPVEPSQYPAHPSSSSTVAPPVSNLTNIDGSPIGGVTTAQAATTHTSLAAMAGVLIAMLMM</sequence>
<gene>
    <name evidence="3" type="ORF">VHEMI03427</name>
</gene>
<dbReference type="Proteomes" id="UP000039046">
    <property type="component" value="Unassembled WGS sequence"/>
</dbReference>
<evidence type="ECO:0000256" key="2">
    <source>
        <dbReference type="SAM" id="SignalP"/>
    </source>
</evidence>
<evidence type="ECO:0000313" key="4">
    <source>
        <dbReference type="Proteomes" id="UP000039046"/>
    </source>
</evidence>
<dbReference type="STRING" id="1531966.A0A0A1SSH9"/>
<dbReference type="OrthoDB" id="5421909at2759"/>
<evidence type="ECO:0008006" key="5">
    <source>
        <dbReference type="Google" id="ProtNLM"/>
    </source>
</evidence>
<keyword evidence="4" id="KW-1185">Reference proteome</keyword>
<protein>
    <recommendedName>
        <fullName evidence="5">Extracellular serine-rich protein</fullName>
    </recommendedName>
</protein>
<organism evidence="3 4">
    <name type="scientific">[Torrubiella] hemipterigena</name>
    <dbReference type="NCBI Taxonomy" id="1531966"/>
    <lineage>
        <taxon>Eukaryota</taxon>
        <taxon>Fungi</taxon>
        <taxon>Dikarya</taxon>
        <taxon>Ascomycota</taxon>
        <taxon>Pezizomycotina</taxon>
        <taxon>Sordariomycetes</taxon>
        <taxon>Hypocreomycetidae</taxon>
        <taxon>Hypocreales</taxon>
        <taxon>Clavicipitaceae</taxon>
        <taxon>Clavicipitaceae incertae sedis</taxon>
        <taxon>'Torrubiella' clade</taxon>
    </lineage>
</organism>
<dbReference type="InterPro" id="IPR052953">
    <property type="entry name" value="Ser-rich/MCO-related"/>
</dbReference>
<dbReference type="PANTHER" id="PTHR34883:SF15">
    <property type="entry name" value="EXTRACELLULAR SERINE-RICH PROTEIN"/>
    <property type="match status" value="1"/>
</dbReference>
<dbReference type="PANTHER" id="PTHR34883">
    <property type="entry name" value="SERINE-RICH PROTEIN, PUTATIVE-RELATED-RELATED"/>
    <property type="match status" value="1"/>
</dbReference>
<name>A0A0A1SSH9_9HYPO</name>
<dbReference type="Gene3D" id="2.60.40.420">
    <property type="entry name" value="Cupredoxins - blue copper proteins"/>
    <property type="match status" value="1"/>
</dbReference>
<dbReference type="HOGENOM" id="CLU_053381_4_2_1"/>
<reference evidence="3 4" key="1">
    <citation type="journal article" date="2015" name="Genome Announc.">
        <title>Draft Genome Sequence and Gene Annotation of the Entomopathogenic Fungus Verticillium hemipterigenum.</title>
        <authorList>
            <person name="Horn F."/>
            <person name="Habel A."/>
            <person name="Scharf D.H."/>
            <person name="Dworschak J."/>
            <person name="Brakhage A.A."/>
            <person name="Guthke R."/>
            <person name="Hertweck C."/>
            <person name="Linde J."/>
        </authorList>
    </citation>
    <scope>NUCLEOTIDE SEQUENCE [LARGE SCALE GENOMIC DNA]</scope>
</reference>
<keyword evidence="2" id="KW-0732">Signal</keyword>
<feature type="chain" id="PRO_5001979214" description="Extracellular serine-rich protein" evidence="2">
    <location>
        <begin position="21"/>
        <end position="235"/>
    </location>
</feature>
<dbReference type="CDD" id="cd00920">
    <property type="entry name" value="Cupredoxin"/>
    <property type="match status" value="1"/>
</dbReference>
<feature type="region of interest" description="Disordered" evidence="1">
    <location>
        <begin position="164"/>
        <end position="200"/>
    </location>
</feature>
<feature type="compositionally biased region" description="Low complexity" evidence="1">
    <location>
        <begin position="183"/>
        <end position="197"/>
    </location>
</feature>
<accession>A0A0A1SSH9</accession>
<dbReference type="AlphaFoldDB" id="A0A0A1SSH9"/>
<evidence type="ECO:0000256" key="1">
    <source>
        <dbReference type="SAM" id="MobiDB-lite"/>
    </source>
</evidence>
<dbReference type="InterPro" id="IPR008972">
    <property type="entry name" value="Cupredoxin"/>
</dbReference>
<feature type="signal peptide" evidence="2">
    <location>
        <begin position="1"/>
        <end position="20"/>
    </location>
</feature>
<proteinExistence type="predicted"/>
<dbReference type="SUPFAM" id="SSF49503">
    <property type="entry name" value="Cupredoxins"/>
    <property type="match status" value="1"/>
</dbReference>